<evidence type="ECO:0000313" key="1">
    <source>
        <dbReference type="EMBL" id="KFI57001.1"/>
    </source>
</evidence>
<accession>A0A087AE01</accession>
<dbReference type="RefSeq" id="WP_024541156.1">
    <property type="nucleotide sequence ID" value="NZ_JGYU01000007.1"/>
</dbReference>
<proteinExistence type="predicted"/>
<keyword evidence="2" id="KW-1185">Reference proteome</keyword>
<reference evidence="1 2" key="1">
    <citation type="submission" date="2014-03" db="EMBL/GenBank/DDBJ databases">
        <title>Genomics of Bifidobacteria.</title>
        <authorList>
            <person name="Ventura M."/>
            <person name="Milani C."/>
            <person name="Lugli G.A."/>
        </authorList>
    </citation>
    <scope>NUCLEOTIDE SEQUENCE [LARGE SCALE GENOMIC DNA]</scope>
    <source>
        <strain evidence="1 2">LMG 10510</strain>
    </source>
</reference>
<name>A0A087AE01_9BIFI</name>
<organism evidence="1 2">
    <name type="scientific">Bifidobacterium choerinum</name>
    <dbReference type="NCBI Taxonomy" id="35760"/>
    <lineage>
        <taxon>Bacteria</taxon>
        <taxon>Bacillati</taxon>
        <taxon>Actinomycetota</taxon>
        <taxon>Actinomycetes</taxon>
        <taxon>Bifidobacteriales</taxon>
        <taxon>Bifidobacteriaceae</taxon>
        <taxon>Bifidobacterium</taxon>
    </lineage>
</organism>
<sequence length="166" mass="18032">MAAQTEHVEDGDDVIEETTVVTPSEEDDIQTGEIDAVTTQDEVDDDIEDDELHQFERRIDEILATGELDETLRVIDEKGVAQVLPVLDTEPISHLLEGIEEIGGRANVFVRTADGIAVLNVAEYSPQHQDDALSADDTPTGETPVVDDITASTTITTIEDDTTAED</sequence>
<dbReference type="eggNOG" id="ENOG5031MB1">
    <property type="taxonomic scope" value="Bacteria"/>
</dbReference>
<dbReference type="AlphaFoldDB" id="A0A087AE01"/>
<protein>
    <submittedName>
        <fullName evidence="1">Uncharacterized protein</fullName>
    </submittedName>
</protein>
<dbReference type="Proteomes" id="UP000028995">
    <property type="component" value="Unassembled WGS sequence"/>
</dbReference>
<gene>
    <name evidence="1" type="ORF">BCHO_0675</name>
</gene>
<comment type="caution">
    <text evidence="1">The sequence shown here is derived from an EMBL/GenBank/DDBJ whole genome shotgun (WGS) entry which is preliminary data.</text>
</comment>
<evidence type="ECO:0000313" key="2">
    <source>
        <dbReference type="Proteomes" id="UP000028995"/>
    </source>
</evidence>
<dbReference type="EMBL" id="JGYU01000007">
    <property type="protein sequence ID" value="KFI57001.1"/>
    <property type="molecule type" value="Genomic_DNA"/>
</dbReference>